<dbReference type="PANTHER" id="PTHR33048">
    <property type="entry name" value="PTH11-LIKE INTEGRAL MEMBRANE PROTEIN (AFU_ORTHOLOGUE AFUA_5G11245)"/>
    <property type="match status" value="1"/>
</dbReference>
<comment type="similarity">
    <text evidence="5">Belongs to the SAT4 family.</text>
</comment>
<organism evidence="9 10">
    <name type="scientific">Ascochyta lentis</name>
    <dbReference type="NCBI Taxonomy" id="205686"/>
    <lineage>
        <taxon>Eukaryota</taxon>
        <taxon>Fungi</taxon>
        <taxon>Dikarya</taxon>
        <taxon>Ascomycota</taxon>
        <taxon>Pezizomycotina</taxon>
        <taxon>Dothideomycetes</taxon>
        <taxon>Pleosporomycetidae</taxon>
        <taxon>Pleosporales</taxon>
        <taxon>Pleosporineae</taxon>
        <taxon>Didymellaceae</taxon>
        <taxon>Ascochyta</taxon>
    </lineage>
</organism>
<feature type="transmembrane region" description="Helical" evidence="7">
    <location>
        <begin position="181"/>
        <end position="205"/>
    </location>
</feature>
<feature type="transmembrane region" description="Helical" evidence="7">
    <location>
        <begin position="68"/>
        <end position="90"/>
    </location>
</feature>
<keyword evidence="2 7" id="KW-0812">Transmembrane</keyword>
<keyword evidence="4 7" id="KW-0472">Membrane</keyword>
<evidence type="ECO:0000256" key="5">
    <source>
        <dbReference type="ARBA" id="ARBA00038359"/>
    </source>
</evidence>
<evidence type="ECO:0000313" key="9">
    <source>
        <dbReference type="EMBL" id="KAF9698050.1"/>
    </source>
</evidence>
<evidence type="ECO:0000259" key="8">
    <source>
        <dbReference type="Pfam" id="PF20684"/>
    </source>
</evidence>
<accession>A0A8H7MKB6</accession>
<evidence type="ECO:0000256" key="4">
    <source>
        <dbReference type="ARBA" id="ARBA00023136"/>
    </source>
</evidence>
<evidence type="ECO:0000256" key="7">
    <source>
        <dbReference type="SAM" id="Phobius"/>
    </source>
</evidence>
<protein>
    <recommendedName>
        <fullName evidence="8">Rhodopsin domain-containing protein</fullName>
    </recommendedName>
</protein>
<dbReference type="InterPro" id="IPR052337">
    <property type="entry name" value="SAT4-like"/>
</dbReference>
<evidence type="ECO:0000256" key="3">
    <source>
        <dbReference type="ARBA" id="ARBA00022989"/>
    </source>
</evidence>
<feature type="transmembrane region" description="Helical" evidence="7">
    <location>
        <begin position="34"/>
        <end position="56"/>
    </location>
</feature>
<feature type="transmembrane region" description="Helical" evidence="7">
    <location>
        <begin position="153"/>
        <end position="169"/>
    </location>
</feature>
<gene>
    <name evidence="9" type="ORF">EKO04_004423</name>
</gene>
<dbReference type="InterPro" id="IPR049326">
    <property type="entry name" value="Rhodopsin_dom_fungi"/>
</dbReference>
<comment type="subcellular location">
    <subcellularLocation>
        <location evidence="1">Membrane</location>
        <topology evidence="1">Multi-pass membrane protein</topology>
    </subcellularLocation>
</comment>
<keyword evidence="10" id="KW-1185">Reference proteome</keyword>
<name>A0A8H7MKB6_9PLEO</name>
<evidence type="ECO:0000313" key="10">
    <source>
        <dbReference type="Proteomes" id="UP000651452"/>
    </source>
</evidence>
<keyword evidence="3 7" id="KW-1133">Transmembrane helix</keyword>
<evidence type="ECO:0000256" key="6">
    <source>
        <dbReference type="SAM" id="MobiDB-lite"/>
    </source>
</evidence>
<proteinExistence type="inferred from homology"/>
<feature type="region of interest" description="Disordered" evidence="6">
    <location>
        <begin position="219"/>
        <end position="256"/>
    </location>
</feature>
<feature type="region of interest" description="Disordered" evidence="6">
    <location>
        <begin position="274"/>
        <end position="294"/>
    </location>
</feature>
<evidence type="ECO:0000256" key="1">
    <source>
        <dbReference type="ARBA" id="ARBA00004141"/>
    </source>
</evidence>
<dbReference type="Proteomes" id="UP000651452">
    <property type="component" value="Unassembled WGS sequence"/>
</dbReference>
<comment type="caution">
    <text evidence="9">The sequence shown here is derived from an EMBL/GenBank/DDBJ whole genome shotgun (WGS) entry which is preliminary data.</text>
</comment>
<feature type="transmembrane region" description="Helical" evidence="7">
    <location>
        <begin position="123"/>
        <end position="141"/>
    </location>
</feature>
<feature type="compositionally biased region" description="Polar residues" evidence="6">
    <location>
        <begin position="277"/>
        <end position="294"/>
    </location>
</feature>
<sequence>MAALVSAGVHHGYGLHLEDIHDPTAREQALMYTYVAPAVSIVASTFGKISMVLFLVRLLGHSAKKRHLSFLYSVTVIMIGLNVFAMSILLGGCSPMQKAWMPATPGTCINPAVFEYGGRVQSIWNAIMDLTTALFPVYMVWRLQMKKSTKWGLSFLIAAAATFVKVYYMRDLAKLADVTYAWAPISLWYMAEVFVLNIAGSLPTLRPLYSQIRGHLPSSNASAMSRNNKTGSSSRQDAIQTVGSEPSRRAGHKGAGNVTIDLDEIDNMHLNTRHEAGSSTESILPTQRESQAVI</sequence>
<dbReference type="Pfam" id="PF20684">
    <property type="entry name" value="Fung_rhodopsin"/>
    <property type="match status" value="1"/>
</dbReference>
<dbReference type="GO" id="GO:0016020">
    <property type="term" value="C:membrane"/>
    <property type="evidence" value="ECO:0007669"/>
    <property type="project" value="UniProtKB-SubCell"/>
</dbReference>
<feature type="domain" description="Rhodopsin" evidence="8">
    <location>
        <begin position="7"/>
        <end position="210"/>
    </location>
</feature>
<dbReference type="EMBL" id="RZGK01000007">
    <property type="protein sequence ID" value="KAF9698050.1"/>
    <property type="molecule type" value="Genomic_DNA"/>
</dbReference>
<evidence type="ECO:0000256" key="2">
    <source>
        <dbReference type="ARBA" id="ARBA00022692"/>
    </source>
</evidence>
<dbReference type="OrthoDB" id="3934549at2759"/>
<feature type="compositionally biased region" description="Polar residues" evidence="6">
    <location>
        <begin position="219"/>
        <end position="244"/>
    </location>
</feature>
<dbReference type="PANTHER" id="PTHR33048:SF146">
    <property type="entry name" value="INTEGRAL MEMBRANE PROTEIN"/>
    <property type="match status" value="1"/>
</dbReference>
<reference evidence="9" key="1">
    <citation type="submission" date="2018-12" db="EMBL/GenBank/DDBJ databases">
        <authorList>
            <person name="Syme R.A."/>
            <person name="Farfan-Caceres L."/>
            <person name="Lichtenzveig J."/>
        </authorList>
    </citation>
    <scope>NUCLEOTIDE SEQUENCE</scope>
    <source>
        <strain evidence="9">Al4</strain>
    </source>
</reference>
<reference evidence="9" key="2">
    <citation type="submission" date="2020-09" db="EMBL/GenBank/DDBJ databases">
        <title>Reference genome assembly for Australian Ascochyta lentis isolate Al4.</title>
        <authorList>
            <person name="Lee R.C."/>
            <person name="Farfan-Caceres L.M."/>
            <person name="Debler J.W."/>
            <person name="Williams A.H."/>
            <person name="Henares B.M."/>
        </authorList>
    </citation>
    <scope>NUCLEOTIDE SEQUENCE</scope>
    <source>
        <strain evidence="9">Al4</strain>
    </source>
</reference>
<dbReference type="AlphaFoldDB" id="A0A8H7MKB6"/>